<feature type="compositionally biased region" description="Polar residues" evidence="1">
    <location>
        <begin position="128"/>
        <end position="164"/>
    </location>
</feature>
<protein>
    <submittedName>
        <fullName evidence="2">Uncharacterized protein</fullName>
    </submittedName>
</protein>
<evidence type="ECO:0000256" key="1">
    <source>
        <dbReference type="SAM" id="MobiDB-lite"/>
    </source>
</evidence>
<feature type="region of interest" description="Disordered" evidence="1">
    <location>
        <begin position="1389"/>
        <end position="1512"/>
    </location>
</feature>
<feature type="region of interest" description="Disordered" evidence="1">
    <location>
        <begin position="437"/>
        <end position="477"/>
    </location>
</feature>
<accession>A0A1D1VUA6</accession>
<feature type="compositionally biased region" description="Low complexity" evidence="1">
    <location>
        <begin position="1293"/>
        <end position="1307"/>
    </location>
</feature>
<feature type="region of interest" description="Disordered" evidence="1">
    <location>
        <begin position="1536"/>
        <end position="1584"/>
    </location>
</feature>
<feature type="region of interest" description="Disordered" evidence="1">
    <location>
        <begin position="1049"/>
        <end position="1073"/>
    </location>
</feature>
<name>A0A1D1VUA6_RAMVA</name>
<evidence type="ECO:0000313" key="2">
    <source>
        <dbReference type="EMBL" id="GAV05070.1"/>
    </source>
</evidence>
<sequence length="1584" mass="170455">MAGAAPAHLERVQARRTSIAAYDAQQTTENRASILERRKPRDKRISKGSLGPEAVRKSLKSHSIVEPDDGERARIDVVKLRNTELIVVDFEDDDEHALAMADAQRRFLYPGPPGSGLSVIKEASSIGLQSSRNKSESTQLQDSESIQQSLTATDQPSYQSSSVSDAEALLHSHSKDHSASVIVQISKDLSDVQSFVTQSSMPVQPAPTVPSVRSVQKLNAPMRMTVSETIRAQPTIVAHPNPFTLAVQRVKSDTTSLPFQMTVSETVTTQPTVVSHPNPFILAGLISGKRSAKVAPAPQEVTLEMQERLPSIKSVPSVQVKNTPVSQTEMADNQPTQPASFPARQITVQVEPTNWLQPTGSVATNEKRPTVKDRLSVLEKHSAQSQQSDGSAGASVVASWSIRSQAGSTRALGGAISGVSSIKSWSTMPRDVQSQYSNDLEAPSTTTLTHPTKHSPSFDASSLTMAGNQPRLPQVHSPGPFPDEAVIGVNSLNTYSTLPQMPSSNAATVGTYTGRNNIDALMNASPPSGPQLYPSVATVDSSDGSIKGVTSVKTWATLPAAPSTNPGTVGSLSNQTVLSTIPTANQQASSDVVSNFFENSRTFSQLHMPAVTSASLPQIPPANFEAMSDLRSLQPISRVSATQLTENNRTLSEMGISAASLPGLPSVKTEMAEWPASYMTSSTTSSNALPAVASVKTWSTLPSASSANKQPLGDMALSNAMMRSNVGMLGPLTDSKTDSQSMSLQKQPTIFDVSKPMQTLGAPMTVADMVPSQATLEHIVRVLSTNVPSVTGTSADSREDTKANPAPSGETEGPEEDSPAINLQVINRPEETAEPVDDSKERVKSQWRSLLDKQVTRRRSSLPAAIPLILQPTQDNKTERVLSTWRALVDKVQQQRRQSLTGTLPTFTADTPLDHGNEAAAVSEGPERRRYSAPATVIMPAEASDVVSLTPARPARQSEEDGLLPSSTADRQFVAGRKASMATEANGNDAGPSLSATSQTTVVIFPQVQALPTIQPRKIEGMLQPEATVVLAARGEAVMLPFVTAEAADDGQSSTATPMPIAGRRESTDGNGSISTAARPSLVGRKASVAPSVTLPGAPRREIYVEVDPVARTSRQEWPEDVTGGTFQSSEAARLSLTGRRLSDAPTANRVLTARPAVILVPENDVEASGEDTAPLSGTANRLSLSSRRESSVTDDEVRRQGAQLSAVTETFPNEVADEGVLPSNAVRFSATGRSAWDYTAEDNARLAREERMVRAQRKRMPTSQPEETLLTTADQLSSSPRNQSTKPVHDIPTSLSPSTPVRSSVVRETDEETEAARRRKESRSATGERRMIEVIQAPIVMSPSEVEQVMKRRRRSIKSNNRRRSSARTSTVAADEFPTTLQAINQAEEATDDVGLSTTTNRLSLSTRQPSNELIPSRKKSSKPRTETSLAKESPVMIVYPSPTEEEAPHAQKERKRKKKLQAHHSIHSHRSIDNPLEHLPPGRLSPLERPEKSARESRDEERMRRESASRVVPWLAEVEITEIAVGEGPMVVEEVPSAPRSSPRESENMVGLTASPSESLSWLTDADNITQTGSPRKPRDSR</sequence>
<feature type="region of interest" description="Disordered" evidence="1">
    <location>
        <begin position="1166"/>
        <end position="1200"/>
    </location>
</feature>
<feature type="compositionally biased region" description="Basic residues" evidence="1">
    <location>
        <begin position="1353"/>
        <end position="1367"/>
    </location>
</feature>
<gene>
    <name evidence="2" type="primary">RvY_15256</name>
    <name evidence="2" type="synonym">RvY_15256.1</name>
    <name evidence="2" type="ORF">RvY_15256-1</name>
</gene>
<feature type="compositionally biased region" description="Basic and acidic residues" evidence="1">
    <location>
        <begin position="34"/>
        <end position="45"/>
    </location>
</feature>
<feature type="compositionally biased region" description="Basic and acidic residues" evidence="1">
    <location>
        <begin position="1187"/>
        <end position="1200"/>
    </location>
</feature>
<feature type="compositionally biased region" description="Polar residues" evidence="1">
    <location>
        <begin position="437"/>
        <end position="467"/>
    </location>
</feature>
<feature type="region of interest" description="Disordered" evidence="1">
    <location>
        <begin position="128"/>
        <end position="171"/>
    </location>
</feature>
<feature type="region of interest" description="Disordered" evidence="1">
    <location>
        <begin position="1254"/>
        <end position="1331"/>
    </location>
</feature>
<reference evidence="2 3" key="1">
    <citation type="journal article" date="2016" name="Nat. Commun.">
        <title>Extremotolerant tardigrade genome and improved radiotolerance of human cultured cells by tardigrade-unique protein.</title>
        <authorList>
            <person name="Hashimoto T."/>
            <person name="Horikawa D.D."/>
            <person name="Saito Y."/>
            <person name="Kuwahara H."/>
            <person name="Kozuka-Hata H."/>
            <person name="Shin-I T."/>
            <person name="Minakuchi Y."/>
            <person name="Ohishi K."/>
            <person name="Motoyama A."/>
            <person name="Aizu T."/>
            <person name="Enomoto A."/>
            <person name="Kondo K."/>
            <person name="Tanaka S."/>
            <person name="Hara Y."/>
            <person name="Koshikawa S."/>
            <person name="Sagara H."/>
            <person name="Miura T."/>
            <person name="Yokobori S."/>
            <person name="Miyagawa K."/>
            <person name="Suzuki Y."/>
            <person name="Kubo T."/>
            <person name="Oyama M."/>
            <person name="Kohara Y."/>
            <person name="Fujiyama A."/>
            <person name="Arakawa K."/>
            <person name="Katayama T."/>
            <person name="Toyoda A."/>
            <person name="Kunieda T."/>
        </authorList>
    </citation>
    <scope>NUCLEOTIDE SEQUENCE [LARGE SCALE GENOMIC DNA]</scope>
    <source>
        <strain evidence="2 3">YOKOZUNA-1</strain>
    </source>
</reference>
<dbReference type="Proteomes" id="UP000186922">
    <property type="component" value="Unassembled WGS sequence"/>
</dbReference>
<feature type="region of interest" description="Disordered" evidence="1">
    <location>
        <begin position="30"/>
        <end position="67"/>
    </location>
</feature>
<feature type="region of interest" description="Disordered" evidence="1">
    <location>
        <begin position="787"/>
        <end position="845"/>
    </location>
</feature>
<feature type="region of interest" description="Disordered" evidence="1">
    <location>
        <begin position="904"/>
        <end position="929"/>
    </location>
</feature>
<evidence type="ECO:0000313" key="3">
    <source>
        <dbReference type="Proteomes" id="UP000186922"/>
    </source>
</evidence>
<comment type="caution">
    <text evidence="2">The sequence shown here is derived from an EMBL/GenBank/DDBJ whole genome shotgun (WGS) entry which is preliminary data.</text>
</comment>
<feature type="region of interest" description="Disordered" evidence="1">
    <location>
        <begin position="948"/>
        <end position="968"/>
    </location>
</feature>
<dbReference type="EMBL" id="BDGG01000011">
    <property type="protein sequence ID" value="GAV05070.1"/>
    <property type="molecule type" value="Genomic_DNA"/>
</dbReference>
<proteinExistence type="predicted"/>
<feature type="compositionally biased region" description="Polar residues" evidence="1">
    <location>
        <begin position="1556"/>
        <end position="1576"/>
    </location>
</feature>
<feature type="compositionally biased region" description="Basic and acidic residues" evidence="1">
    <location>
        <begin position="1488"/>
        <end position="1510"/>
    </location>
</feature>
<feature type="compositionally biased region" description="Polar residues" evidence="1">
    <location>
        <begin position="1262"/>
        <end position="1287"/>
    </location>
</feature>
<organism evidence="2 3">
    <name type="scientific">Ramazzottius varieornatus</name>
    <name type="common">Water bear</name>
    <name type="synonym">Tardigrade</name>
    <dbReference type="NCBI Taxonomy" id="947166"/>
    <lineage>
        <taxon>Eukaryota</taxon>
        <taxon>Metazoa</taxon>
        <taxon>Ecdysozoa</taxon>
        <taxon>Tardigrada</taxon>
        <taxon>Eutardigrada</taxon>
        <taxon>Parachela</taxon>
        <taxon>Hypsibioidea</taxon>
        <taxon>Ramazzottiidae</taxon>
        <taxon>Ramazzottius</taxon>
    </lineage>
</organism>
<feature type="compositionally biased region" description="Basic residues" evidence="1">
    <location>
        <begin position="1454"/>
        <end position="1471"/>
    </location>
</feature>
<feature type="compositionally biased region" description="Low complexity" evidence="1">
    <location>
        <begin position="1397"/>
        <end position="1409"/>
    </location>
</feature>
<feature type="region of interest" description="Disordered" evidence="1">
    <location>
        <begin position="1353"/>
        <end position="1375"/>
    </location>
</feature>
<keyword evidence="3" id="KW-1185">Reference proteome</keyword>